<reference evidence="5 6" key="1">
    <citation type="submission" date="2020-05" db="EMBL/GenBank/DDBJ databases">
        <title>Sulfurimonas marisnigri, sp. nov., and Sulfurimonas baltica, sp. nov., manganese oxide reducing chemolithoautotrophs of the class Epsilonproteobacteria isolated from the pelagic redoxclines of the Black and Baltic Seas and emended description of the genus Sulfurimonas.</title>
        <authorList>
            <person name="Henkel J.V."/>
            <person name="Laudan C."/>
            <person name="Werner J."/>
            <person name="Neu T."/>
            <person name="Plewe S."/>
            <person name="Sproer C."/>
            <person name="Bunk B."/>
            <person name="Schulz-Vogt H.N."/>
        </authorList>
    </citation>
    <scope>NUCLEOTIDE SEQUENCE [LARGE SCALE GENOMIC DNA]</scope>
    <source>
        <strain evidence="5 6">SoZ1</strain>
    </source>
</reference>
<evidence type="ECO:0000259" key="4">
    <source>
        <dbReference type="Pfam" id="PF07804"/>
    </source>
</evidence>
<dbReference type="InterPro" id="IPR052028">
    <property type="entry name" value="HipA_Ser/Thr_kinase"/>
</dbReference>
<organism evidence="5 6">
    <name type="scientific">Candidatus Sulfurimonas marisnigri</name>
    <dbReference type="NCBI Taxonomy" id="2740405"/>
    <lineage>
        <taxon>Bacteria</taxon>
        <taxon>Pseudomonadati</taxon>
        <taxon>Campylobacterota</taxon>
        <taxon>Epsilonproteobacteria</taxon>
        <taxon>Campylobacterales</taxon>
        <taxon>Sulfurimonadaceae</taxon>
        <taxon>Sulfurimonas</taxon>
    </lineage>
</organism>
<keyword evidence="6" id="KW-1185">Reference proteome</keyword>
<gene>
    <name evidence="5" type="ORF">HUE87_02660</name>
</gene>
<accession>A0A7S7M2P2</accession>
<dbReference type="KEGG" id="smas:HUE87_02660"/>
<keyword evidence="2" id="KW-0808">Transferase</keyword>
<dbReference type="Proteomes" id="UP000593836">
    <property type="component" value="Chromosome"/>
</dbReference>
<feature type="domain" description="HipA-like C-terminal" evidence="4">
    <location>
        <begin position="168"/>
        <end position="394"/>
    </location>
</feature>
<dbReference type="RefSeq" id="WP_194367201.1">
    <property type="nucleotide sequence ID" value="NZ_CP054493.1"/>
</dbReference>
<dbReference type="PANTHER" id="PTHR37419">
    <property type="entry name" value="SERINE/THREONINE-PROTEIN KINASE TOXIN HIPA"/>
    <property type="match status" value="1"/>
</dbReference>
<evidence type="ECO:0000256" key="2">
    <source>
        <dbReference type="ARBA" id="ARBA00022679"/>
    </source>
</evidence>
<proteinExistence type="inferred from homology"/>
<evidence type="ECO:0000256" key="1">
    <source>
        <dbReference type="ARBA" id="ARBA00010164"/>
    </source>
</evidence>
<dbReference type="AlphaFoldDB" id="A0A7S7M2P2"/>
<evidence type="ECO:0000256" key="3">
    <source>
        <dbReference type="ARBA" id="ARBA00022777"/>
    </source>
</evidence>
<protein>
    <submittedName>
        <fullName evidence="5">HipA domain-containing protein</fullName>
    </submittedName>
</protein>
<evidence type="ECO:0000313" key="6">
    <source>
        <dbReference type="Proteomes" id="UP000593836"/>
    </source>
</evidence>
<dbReference type="PANTHER" id="PTHR37419:SF8">
    <property type="entry name" value="TOXIN YJJJ"/>
    <property type="match status" value="1"/>
</dbReference>
<comment type="similarity">
    <text evidence="1">Belongs to the HipA Ser/Thr kinase family.</text>
</comment>
<evidence type="ECO:0000313" key="5">
    <source>
        <dbReference type="EMBL" id="QOY55159.1"/>
    </source>
</evidence>
<dbReference type="Pfam" id="PF07804">
    <property type="entry name" value="HipA_C"/>
    <property type="match status" value="1"/>
</dbReference>
<name>A0A7S7M2P2_9BACT</name>
<sequence length="436" mass="49848">MKNDFLEVEAFIYGMKIGTLVIYEGLVHFEYDEMFLLKNIDISPLKLSLSDTQGTYINKDSIDIYKGLAGVFFDSLPDKHGMPFIDRYFEKKGFALKDVTILHKLTFIADRGLGAIEYRPKEHDNNFVVVNEIQNVKKLREDIRDTLGDKKEYTIDSLMNIIDSASPVGGARPKMLISFNPITNAIKYNNTSLEDGYIRSIIKFDELYPNEDGVDESIGLTKLEYVYMTMAKNCGINIATMHLHQRDNETHLILERFDRDANDNKIHKCSASGLLHKDITVAKVMSYEELFSFTNKVCAKQSSIIELYKRMIFNALSLNLDDHAKNFEFIMDRKGNWDLSPAFDITFSKGITKEHMTTINGKGIDFTIEDFLSIAKKNLISESDAMKIINVCSKELTSFKNIAESIGIESDEIENCEKEINFQAKLIRENQSLMQL</sequence>
<dbReference type="InterPro" id="IPR012893">
    <property type="entry name" value="HipA-like_C"/>
</dbReference>
<keyword evidence="3" id="KW-0418">Kinase</keyword>
<dbReference type="EMBL" id="CP054493">
    <property type="protein sequence ID" value="QOY55159.1"/>
    <property type="molecule type" value="Genomic_DNA"/>
</dbReference>
<dbReference type="Gene3D" id="1.10.1070.20">
    <property type="match status" value="1"/>
</dbReference>
<dbReference type="GO" id="GO:0004674">
    <property type="term" value="F:protein serine/threonine kinase activity"/>
    <property type="evidence" value="ECO:0007669"/>
    <property type="project" value="TreeGrafter"/>
</dbReference>
<dbReference type="GO" id="GO:0005829">
    <property type="term" value="C:cytosol"/>
    <property type="evidence" value="ECO:0007669"/>
    <property type="project" value="TreeGrafter"/>
</dbReference>